<keyword evidence="3" id="KW-1185">Reference proteome</keyword>
<accession>A0AAE1KLY3</accession>
<keyword evidence="1" id="KW-0812">Transmembrane</keyword>
<reference evidence="2" key="1">
    <citation type="submission" date="2023-10" db="EMBL/GenBank/DDBJ databases">
        <title>Genome assemblies of two species of porcelain crab, Petrolisthes cinctipes and Petrolisthes manimaculis (Anomura: Porcellanidae).</title>
        <authorList>
            <person name="Angst P."/>
        </authorList>
    </citation>
    <scope>NUCLEOTIDE SEQUENCE</scope>
    <source>
        <strain evidence="2">PB745_01</strain>
        <tissue evidence="2">Gill</tissue>
    </source>
</reference>
<feature type="transmembrane region" description="Helical" evidence="1">
    <location>
        <begin position="44"/>
        <end position="64"/>
    </location>
</feature>
<protein>
    <submittedName>
        <fullName evidence="2">Uncharacterized protein</fullName>
    </submittedName>
</protein>
<name>A0AAE1KLY3_PETCI</name>
<evidence type="ECO:0000313" key="3">
    <source>
        <dbReference type="Proteomes" id="UP001286313"/>
    </source>
</evidence>
<comment type="caution">
    <text evidence="2">The sequence shown here is derived from an EMBL/GenBank/DDBJ whole genome shotgun (WGS) entry which is preliminary data.</text>
</comment>
<sequence>MRLKRTVLYRQMWGVLQRLPRPLYLLVMGCRSVLPIIAESQRCRALLLSSLLLLGITLLSIPNVPERFLGIRSPEQVRQTFLAENTSLESNNVFPLSEKQHSLQKRHIPHKFWARARPHNKFVKKKHGPKSPKNAHGEKQIKGEIIRVIGKH</sequence>
<dbReference type="Proteomes" id="UP001286313">
    <property type="component" value="Unassembled WGS sequence"/>
</dbReference>
<organism evidence="2 3">
    <name type="scientific">Petrolisthes cinctipes</name>
    <name type="common">Flat porcelain crab</name>
    <dbReference type="NCBI Taxonomy" id="88211"/>
    <lineage>
        <taxon>Eukaryota</taxon>
        <taxon>Metazoa</taxon>
        <taxon>Ecdysozoa</taxon>
        <taxon>Arthropoda</taxon>
        <taxon>Crustacea</taxon>
        <taxon>Multicrustacea</taxon>
        <taxon>Malacostraca</taxon>
        <taxon>Eumalacostraca</taxon>
        <taxon>Eucarida</taxon>
        <taxon>Decapoda</taxon>
        <taxon>Pleocyemata</taxon>
        <taxon>Anomura</taxon>
        <taxon>Galatheoidea</taxon>
        <taxon>Porcellanidae</taxon>
        <taxon>Petrolisthes</taxon>
    </lineage>
</organism>
<gene>
    <name evidence="2" type="ORF">Pcinc_016390</name>
</gene>
<evidence type="ECO:0000256" key="1">
    <source>
        <dbReference type="SAM" id="Phobius"/>
    </source>
</evidence>
<dbReference type="AlphaFoldDB" id="A0AAE1KLY3"/>
<proteinExistence type="predicted"/>
<keyword evidence="1" id="KW-1133">Transmembrane helix</keyword>
<keyword evidence="1" id="KW-0472">Membrane</keyword>
<dbReference type="EMBL" id="JAWQEG010001508">
    <property type="protein sequence ID" value="KAK3879006.1"/>
    <property type="molecule type" value="Genomic_DNA"/>
</dbReference>
<evidence type="ECO:0000313" key="2">
    <source>
        <dbReference type="EMBL" id="KAK3879006.1"/>
    </source>
</evidence>